<dbReference type="EMBL" id="JAGMVJ010000018">
    <property type="protein sequence ID" value="KAH7077401.1"/>
    <property type="molecule type" value="Genomic_DNA"/>
</dbReference>
<keyword evidence="3" id="KW-1185">Reference proteome</keyword>
<comment type="caution">
    <text evidence="2">The sequence shown here is derived from an EMBL/GenBank/DDBJ whole genome shotgun (WGS) entry which is preliminary data.</text>
</comment>
<sequence>MPNPERNLYSNKESAKVNSGLPFDASKVNHEEQEDSSSKAFNTNTSAVDMDFSEFLVPIVAPEPAPSVKTLVHRLLQPPEYAFVHGILSIQWVRGVIGHKHIAFREKDERYVLAGESELRLSGRECGLPALYLEWLCGDDEDLSAAEQGVCLTPEYFEEVAEG</sequence>
<name>A0A8K0QX39_9PLEO</name>
<dbReference type="AlphaFoldDB" id="A0A8K0QX39"/>
<evidence type="ECO:0000313" key="3">
    <source>
        <dbReference type="Proteomes" id="UP000813461"/>
    </source>
</evidence>
<evidence type="ECO:0000313" key="2">
    <source>
        <dbReference type="EMBL" id="KAH7077401.1"/>
    </source>
</evidence>
<evidence type="ECO:0000256" key="1">
    <source>
        <dbReference type="SAM" id="MobiDB-lite"/>
    </source>
</evidence>
<dbReference type="OrthoDB" id="3927820at2759"/>
<reference evidence="2" key="1">
    <citation type="journal article" date="2021" name="Nat. Commun.">
        <title>Genetic determinants of endophytism in the Arabidopsis root mycobiome.</title>
        <authorList>
            <person name="Mesny F."/>
            <person name="Miyauchi S."/>
            <person name="Thiergart T."/>
            <person name="Pickel B."/>
            <person name="Atanasova L."/>
            <person name="Karlsson M."/>
            <person name="Huettel B."/>
            <person name="Barry K.W."/>
            <person name="Haridas S."/>
            <person name="Chen C."/>
            <person name="Bauer D."/>
            <person name="Andreopoulos W."/>
            <person name="Pangilinan J."/>
            <person name="LaButti K."/>
            <person name="Riley R."/>
            <person name="Lipzen A."/>
            <person name="Clum A."/>
            <person name="Drula E."/>
            <person name="Henrissat B."/>
            <person name="Kohler A."/>
            <person name="Grigoriev I.V."/>
            <person name="Martin F.M."/>
            <person name="Hacquard S."/>
        </authorList>
    </citation>
    <scope>NUCLEOTIDE SEQUENCE</scope>
    <source>
        <strain evidence="2">MPI-SDFR-AT-0120</strain>
    </source>
</reference>
<accession>A0A8K0QX39</accession>
<dbReference type="Proteomes" id="UP000813461">
    <property type="component" value="Unassembled WGS sequence"/>
</dbReference>
<organism evidence="2 3">
    <name type="scientific">Paraphoma chrysanthemicola</name>
    <dbReference type="NCBI Taxonomy" id="798071"/>
    <lineage>
        <taxon>Eukaryota</taxon>
        <taxon>Fungi</taxon>
        <taxon>Dikarya</taxon>
        <taxon>Ascomycota</taxon>
        <taxon>Pezizomycotina</taxon>
        <taxon>Dothideomycetes</taxon>
        <taxon>Pleosporomycetidae</taxon>
        <taxon>Pleosporales</taxon>
        <taxon>Pleosporineae</taxon>
        <taxon>Phaeosphaeriaceae</taxon>
        <taxon>Paraphoma</taxon>
    </lineage>
</organism>
<gene>
    <name evidence="2" type="ORF">FB567DRAFT_451800</name>
</gene>
<protein>
    <submittedName>
        <fullName evidence="2">Uncharacterized protein</fullName>
    </submittedName>
</protein>
<feature type="region of interest" description="Disordered" evidence="1">
    <location>
        <begin position="1"/>
        <end position="41"/>
    </location>
</feature>
<proteinExistence type="predicted"/>